<dbReference type="InterPro" id="IPR024006">
    <property type="entry name" value="Alt_signal_exp_actinobact"/>
</dbReference>
<organism evidence="2 3">
    <name type="scientific">Cellulomonas denverensis</name>
    <dbReference type="NCBI Taxonomy" id="264297"/>
    <lineage>
        <taxon>Bacteria</taxon>
        <taxon>Bacillati</taxon>
        <taxon>Actinomycetota</taxon>
        <taxon>Actinomycetes</taxon>
        <taxon>Micrococcales</taxon>
        <taxon>Cellulomonadaceae</taxon>
        <taxon>Cellulomonas</taxon>
    </lineage>
</organism>
<sequence>MTKAAVAIGGAAVLLLGGAGTLAYWTDDGTAAGTDLSSGSLTVDPGTCAAWAYTAAEGGGAVTEIVPGDTVETTCTFEVTGTGDHVGVAAVVVSDSAFTGAGALPAALTTSVSEVTLAGTTLAVDPAGTLDQPVALDPGTAEDLSAVVTVDFPYGTAADNTTQVSTATLDDLTVTVQQAHCGPSATPACVAGP</sequence>
<protein>
    <submittedName>
        <fullName evidence="2">Alternate-type signal peptide domain-containing protein</fullName>
    </submittedName>
</protein>
<accession>A0A7X6R011</accession>
<evidence type="ECO:0000256" key="1">
    <source>
        <dbReference type="SAM" id="SignalP"/>
    </source>
</evidence>
<dbReference type="InterPro" id="IPR023833">
    <property type="entry name" value="Signal_pept_SipW-depend-type"/>
</dbReference>
<evidence type="ECO:0000313" key="2">
    <source>
        <dbReference type="EMBL" id="NKY23651.1"/>
    </source>
</evidence>
<dbReference type="Proteomes" id="UP000581206">
    <property type="component" value="Unassembled WGS sequence"/>
</dbReference>
<gene>
    <name evidence="2" type="ORF">HGA03_13340</name>
</gene>
<dbReference type="EMBL" id="JAAXOX010000007">
    <property type="protein sequence ID" value="NKY23651.1"/>
    <property type="molecule type" value="Genomic_DNA"/>
</dbReference>
<keyword evidence="3" id="KW-1185">Reference proteome</keyword>
<evidence type="ECO:0000313" key="3">
    <source>
        <dbReference type="Proteomes" id="UP000581206"/>
    </source>
</evidence>
<dbReference type="RefSeq" id="WP_168630777.1">
    <property type="nucleotide sequence ID" value="NZ_BONL01000026.1"/>
</dbReference>
<reference evidence="2 3" key="1">
    <citation type="submission" date="2020-04" db="EMBL/GenBank/DDBJ databases">
        <title>MicrobeNet Type strains.</title>
        <authorList>
            <person name="Nicholson A.C."/>
        </authorList>
    </citation>
    <scope>NUCLEOTIDE SEQUENCE [LARGE SCALE GENOMIC DNA]</scope>
    <source>
        <strain evidence="2 3">ATCC BAA-788</strain>
    </source>
</reference>
<proteinExistence type="predicted"/>
<feature type="chain" id="PRO_5038906642" evidence="1">
    <location>
        <begin position="24"/>
        <end position="193"/>
    </location>
</feature>
<comment type="caution">
    <text evidence="2">The sequence shown here is derived from an EMBL/GenBank/DDBJ whole genome shotgun (WGS) entry which is preliminary data.</text>
</comment>
<dbReference type="NCBIfam" id="TIGR04089">
    <property type="entry name" value="exp_by_SipW_III"/>
    <property type="match status" value="1"/>
</dbReference>
<name>A0A7X6R011_9CELL</name>
<dbReference type="AlphaFoldDB" id="A0A7X6R011"/>
<feature type="signal peptide" evidence="1">
    <location>
        <begin position="1"/>
        <end position="23"/>
    </location>
</feature>
<keyword evidence="1" id="KW-0732">Signal</keyword>
<dbReference type="NCBIfam" id="TIGR04088">
    <property type="entry name" value="cognate_SipW"/>
    <property type="match status" value="1"/>
</dbReference>